<keyword evidence="2" id="KW-1185">Reference proteome</keyword>
<name>A0A0L6UNL0_9BASI</name>
<dbReference type="Proteomes" id="UP000037035">
    <property type="component" value="Unassembled WGS sequence"/>
</dbReference>
<proteinExistence type="predicted"/>
<gene>
    <name evidence="1" type="ORF">VP01_5036g1</name>
</gene>
<accession>A0A0L6UNL0</accession>
<dbReference type="AlphaFoldDB" id="A0A0L6UNL0"/>
<organism evidence="1 2">
    <name type="scientific">Puccinia sorghi</name>
    <dbReference type="NCBI Taxonomy" id="27349"/>
    <lineage>
        <taxon>Eukaryota</taxon>
        <taxon>Fungi</taxon>
        <taxon>Dikarya</taxon>
        <taxon>Basidiomycota</taxon>
        <taxon>Pucciniomycotina</taxon>
        <taxon>Pucciniomycetes</taxon>
        <taxon>Pucciniales</taxon>
        <taxon>Pucciniaceae</taxon>
        <taxon>Puccinia</taxon>
    </lineage>
</organism>
<evidence type="ECO:0000313" key="2">
    <source>
        <dbReference type="Proteomes" id="UP000037035"/>
    </source>
</evidence>
<protein>
    <submittedName>
        <fullName evidence="1">Uncharacterized protein</fullName>
    </submittedName>
</protein>
<sequence>MQVGSKSSLSWIQSDCCNQRREGNFSKTENQLLKSYLSAQFPNLLNATGSGSCKIQESNTGCKFCISGKRKSNTLLMLPGLMISNLDSQGAAQFFLLESIPFCRSLMLYQIVCKKEWITDLIEEFWKEELDWTDFNVDNQGIIEKIKNFGSNSKTKVALETQELKSYQSRLNHFNIYRHTVFLFFSHQIEGGVGITTVLHSPFLFRVLHSLCTGQMKEISNLTSSQYWSTTCVAPFINIKGLPSLLAHYSSLQLFISTFSSPTTPLCSTPLRSNQLFFFNSFTIYSPLLRSALSQDTCSDSLSNW</sequence>
<reference evidence="1 2" key="1">
    <citation type="submission" date="2015-08" db="EMBL/GenBank/DDBJ databases">
        <title>Next Generation Sequencing and Analysis of the Genome of Puccinia sorghi L Schw, the Causal Agent of Maize Common Rust.</title>
        <authorList>
            <person name="Rochi L."/>
            <person name="Burguener G."/>
            <person name="Darino M."/>
            <person name="Turjanski A."/>
            <person name="Kreff E."/>
            <person name="Dieguez M.J."/>
            <person name="Sacco F."/>
        </authorList>
    </citation>
    <scope>NUCLEOTIDE SEQUENCE [LARGE SCALE GENOMIC DNA]</scope>
    <source>
        <strain evidence="1 2">RO10H11247</strain>
    </source>
</reference>
<dbReference type="OrthoDB" id="3344688at2759"/>
<dbReference type="EMBL" id="LAVV01010205">
    <property type="protein sequence ID" value="KNZ49400.1"/>
    <property type="molecule type" value="Genomic_DNA"/>
</dbReference>
<dbReference type="VEuPathDB" id="FungiDB:VP01_5036g1"/>
<evidence type="ECO:0000313" key="1">
    <source>
        <dbReference type="EMBL" id="KNZ49400.1"/>
    </source>
</evidence>
<comment type="caution">
    <text evidence="1">The sequence shown here is derived from an EMBL/GenBank/DDBJ whole genome shotgun (WGS) entry which is preliminary data.</text>
</comment>